<dbReference type="GO" id="GO:0016783">
    <property type="term" value="F:sulfurtransferase activity"/>
    <property type="evidence" value="ECO:0007669"/>
    <property type="project" value="InterPro"/>
</dbReference>
<dbReference type="Proteomes" id="UP000313849">
    <property type="component" value="Unassembled WGS sequence"/>
</dbReference>
<sequence>MCGKASIGAVRTVSSHAVEHDPTHVEVLALLRYPDLLRERQEIFDSTGGLHAAGLFDNATGALLVLREDVGRHNAVDKVVGWALTQGRLPLAGTTLQVSGRASFELVQKASMAGIPVLSAVSAPSSLAVDLAVEVGLTLVGFVRGESLVIYSRPERVLPPR</sequence>
<keyword evidence="4" id="KW-1185">Reference proteome</keyword>
<evidence type="ECO:0000256" key="2">
    <source>
        <dbReference type="ARBA" id="ARBA00023150"/>
    </source>
</evidence>
<evidence type="ECO:0008006" key="5">
    <source>
        <dbReference type="Google" id="ProtNLM"/>
    </source>
</evidence>
<accession>A0A5C5B6Y9</accession>
<keyword evidence="2" id="KW-0501">Molybdenum cofactor biosynthesis</keyword>
<dbReference type="SUPFAM" id="SSF53927">
    <property type="entry name" value="Cytidine deaminase-like"/>
    <property type="match status" value="1"/>
</dbReference>
<dbReference type="OrthoDB" id="3197277at2"/>
<keyword evidence="1" id="KW-0963">Cytoplasm</keyword>
<dbReference type="PANTHER" id="PTHR30592:SF1">
    <property type="entry name" value="SULFUR CARRIER PROTEIN FDHD"/>
    <property type="match status" value="1"/>
</dbReference>
<gene>
    <name evidence="3" type="ORF">FH969_14930</name>
</gene>
<evidence type="ECO:0000313" key="3">
    <source>
        <dbReference type="EMBL" id="TNU72747.1"/>
    </source>
</evidence>
<dbReference type="InterPro" id="IPR016193">
    <property type="entry name" value="Cytidine_deaminase-like"/>
</dbReference>
<protein>
    <recommendedName>
        <fullName evidence="5">Sulfurtransferase FdhD</fullName>
    </recommendedName>
</protein>
<reference evidence="3 4" key="1">
    <citation type="submission" date="2019-06" db="EMBL/GenBank/DDBJ databases">
        <title>Draft genome sequence of Miniimonas arenae KCTC 19750T isolated from sea sand.</title>
        <authorList>
            <person name="Park S.-J."/>
        </authorList>
    </citation>
    <scope>NUCLEOTIDE SEQUENCE [LARGE SCALE GENOMIC DNA]</scope>
    <source>
        <strain evidence="3 4">KCTC 19750</strain>
    </source>
</reference>
<dbReference type="Pfam" id="PF02634">
    <property type="entry name" value="FdhD-NarQ"/>
    <property type="match status" value="1"/>
</dbReference>
<dbReference type="InterPro" id="IPR003786">
    <property type="entry name" value="FdhD"/>
</dbReference>
<evidence type="ECO:0000313" key="4">
    <source>
        <dbReference type="Proteomes" id="UP000313849"/>
    </source>
</evidence>
<dbReference type="PANTHER" id="PTHR30592">
    <property type="entry name" value="FORMATE DEHYDROGENASE"/>
    <property type="match status" value="1"/>
</dbReference>
<dbReference type="EMBL" id="VENP01000133">
    <property type="protein sequence ID" value="TNU72747.1"/>
    <property type="molecule type" value="Genomic_DNA"/>
</dbReference>
<comment type="caution">
    <text evidence="3">The sequence shown here is derived from an EMBL/GenBank/DDBJ whole genome shotgun (WGS) entry which is preliminary data.</text>
</comment>
<name>A0A5C5B6Y9_9MICO</name>
<dbReference type="Gene3D" id="3.40.140.10">
    <property type="entry name" value="Cytidine Deaminase, domain 2"/>
    <property type="match status" value="1"/>
</dbReference>
<proteinExistence type="predicted"/>
<dbReference type="AlphaFoldDB" id="A0A5C5B6Y9"/>
<evidence type="ECO:0000256" key="1">
    <source>
        <dbReference type="ARBA" id="ARBA00022490"/>
    </source>
</evidence>
<dbReference type="GO" id="GO:0006777">
    <property type="term" value="P:Mo-molybdopterin cofactor biosynthetic process"/>
    <property type="evidence" value="ECO:0007669"/>
    <property type="project" value="UniProtKB-KW"/>
</dbReference>
<organism evidence="3 4">
    <name type="scientific">Miniimonas arenae</name>
    <dbReference type="NCBI Taxonomy" id="676201"/>
    <lineage>
        <taxon>Bacteria</taxon>
        <taxon>Bacillati</taxon>
        <taxon>Actinomycetota</taxon>
        <taxon>Actinomycetes</taxon>
        <taxon>Micrococcales</taxon>
        <taxon>Beutenbergiaceae</taxon>
        <taxon>Miniimonas</taxon>
    </lineage>
</organism>